<gene>
    <name evidence="2" type="ORF">GC102_37435</name>
</gene>
<organism evidence="2 3">
    <name type="scientific">Paenibacillus germinis</name>
    <dbReference type="NCBI Taxonomy" id="2654979"/>
    <lineage>
        <taxon>Bacteria</taxon>
        <taxon>Bacillati</taxon>
        <taxon>Bacillota</taxon>
        <taxon>Bacilli</taxon>
        <taxon>Bacillales</taxon>
        <taxon>Paenibacillaceae</taxon>
        <taxon>Paenibacillus</taxon>
    </lineage>
</organism>
<feature type="transmembrane region" description="Helical" evidence="1">
    <location>
        <begin position="63"/>
        <end position="83"/>
    </location>
</feature>
<feature type="transmembrane region" description="Helical" evidence="1">
    <location>
        <begin position="33"/>
        <end position="51"/>
    </location>
</feature>
<evidence type="ECO:0000313" key="2">
    <source>
        <dbReference type="EMBL" id="NOU91368.1"/>
    </source>
</evidence>
<keyword evidence="1" id="KW-0812">Transmembrane</keyword>
<keyword evidence="3" id="KW-1185">Reference proteome</keyword>
<keyword evidence="1" id="KW-1133">Transmembrane helix</keyword>
<reference evidence="2 3" key="1">
    <citation type="submission" date="2019-10" db="EMBL/GenBank/DDBJ databases">
        <title>Description of Paenibacillus choica sp. nov.</title>
        <authorList>
            <person name="Carlier A."/>
            <person name="Qi S."/>
        </authorList>
    </citation>
    <scope>NUCLEOTIDE SEQUENCE [LARGE SCALE GENOMIC DNA]</scope>
    <source>
        <strain evidence="2 3">LMG 31460</strain>
    </source>
</reference>
<name>A0ABX1ZDH1_9BACL</name>
<evidence type="ECO:0000256" key="1">
    <source>
        <dbReference type="SAM" id="Phobius"/>
    </source>
</evidence>
<evidence type="ECO:0000313" key="3">
    <source>
        <dbReference type="Proteomes" id="UP000658690"/>
    </source>
</evidence>
<protein>
    <submittedName>
        <fullName evidence="2">Uncharacterized protein</fullName>
    </submittedName>
</protein>
<accession>A0ABX1ZDH1</accession>
<dbReference type="RefSeq" id="WP_171694068.1">
    <property type="nucleotide sequence ID" value="NZ_WHOC01000196.1"/>
</dbReference>
<dbReference type="Proteomes" id="UP000658690">
    <property type="component" value="Unassembled WGS sequence"/>
</dbReference>
<comment type="caution">
    <text evidence="2">The sequence shown here is derived from an EMBL/GenBank/DDBJ whole genome shotgun (WGS) entry which is preliminary data.</text>
</comment>
<proteinExistence type="predicted"/>
<dbReference type="EMBL" id="WHOC01000196">
    <property type="protein sequence ID" value="NOU91368.1"/>
    <property type="molecule type" value="Genomic_DNA"/>
</dbReference>
<feature type="transmembrane region" description="Helical" evidence="1">
    <location>
        <begin position="103"/>
        <end position="125"/>
    </location>
</feature>
<keyword evidence="1" id="KW-0472">Membrane</keyword>
<sequence length="126" mass="13892">MVVIIVVILSIFTLVVAGITKTISTSQNKVVIVSVEVIVSIGLPILLFNFYEQWFPDYYSHGFLAGMGALVAAAGMLIANLVLLSPMLNLLCKKNADDSHRNMLFLVIPFIMFSAFGQFCIMFLLD</sequence>